<reference evidence="3 5" key="2">
    <citation type="submission" date="2019-07" db="EMBL/GenBank/DDBJ databases">
        <title>Whole genome shotgun sequence of Acetobacter indonesiensis NBRC 16471.</title>
        <authorList>
            <person name="Hosoyama A."/>
            <person name="Uohara A."/>
            <person name="Ohji S."/>
            <person name="Ichikawa N."/>
        </authorList>
    </citation>
    <scope>NUCLEOTIDE SEQUENCE [LARGE SCALE GENOMIC DNA]</scope>
    <source>
        <strain evidence="3 5">NBRC 16471</strain>
    </source>
</reference>
<comment type="caution">
    <text evidence="3">The sequence shown here is derived from an EMBL/GenBank/DDBJ whole genome shotgun (WGS) entry which is preliminary data.</text>
</comment>
<proteinExistence type="predicted"/>
<dbReference type="EMBL" id="BJXQ01000004">
    <property type="protein sequence ID" value="GEN02879.1"/>
    <property type="molecule type" value="Genomic_DNA"/>
</dbReference>
<accession>A0A6N3T619</accession>
<keyword evidence="4" id="KW-1185">Reference proteome</keyword>
<reference evidence="2 4" key="1">
    <citation type="submission" date="2012-11" db="EMBL/GenBank/DDBJ databases">
        <title>Whole genome sequence of Acetobacter indonesiensis 5H-1.</title>
        <authorList>
            <person name="Azuma Y."/>
            <person name="Higashiura N."/>
            <person name="Hirakawa H."/>
            <person name="Matsushita K."/>
        </authorList>
    </citation>
    <scope>NUCLEOTIDE SEQUENCE [LARGE SCALE GENOMIC DNA]</scope>
    <source>
        <strain evidence="2 4">5H-1</strain>
    </source>
</reference>
<evidence type="ECO:0000313" key="2">
    <source>
        <dbReference type="EMBL" id="GAN63496.1"/>
    </source>
</evidence>
<organism evidence="3 5">
    <name type="scientific">Acetobacter indonesiensis</name>
    <dbReference type="NCBI Taxonomy" id="104101"/>
    <lineage>
        <taxon>Bacteria</taxon>
        <taxon>Pseudomonadati</taxon>
        <taxon>Pseudomonadota</taxon>
        <taxon>Alphaproteobacteria</taxon>
        <taxon>Acetobacterales</taxon>
        <taxon>Acetobacteraceae</taxon>
        <taxon>Acetobacter</taxon>
    </lineage>
</organism>
<sequence length="373" mass="41204">MSVAALTHDDRYRVMRFIVLCHRWVGGIAGLLLAVLGLSGALLVHKDLWTVVSHKGDAVVQSGQDVGRLVAQVMTETGKHPQMIAFASPSFGVDRVAYAGGAGAYLDQTGQLLTSWSSDWARPELWLVTLHRYLFMRPAGETVVGIAGFIGLALVILGCIAWWRTRQTFEFRLWPKRMSRPAIIRQHRDLGVVMTPVLLLSFITGVLMVFRPLGGLALGPGAAQAIDHSLRPPHFQSVKIGHDLDWQAMMETAREKFPQAEFRSLALPRKGSGLITIRMRQPSEWLPNGRTMLWFAADTGQLVEARDATLMPVQARAFNDIFPLHTGKVGGIIYKLLMTLSGLTLALLGFLATWTFWFAGGFKPASKKKPQKA</sequence>
<evidence type="ECO:0000313" key="4">
    <source>
        <dbReference type="Proteomes" id="UP000032673"/>
    </source>
</evidence>
<gene>
    <name evidence="2" type="ORF">Abin_030_039</name>
    <name evidence="3" type="ORF">AIN02nite_09040</name>
</gene>
<keyword evidence="1" id="KW-0472">Membrane</keyword>
<feature type="transmembrane region" description="Helical" evidence="1">
    <location>
        <begin position="190"/>
        <end position="210"/>
    </location>
</feature>
<feature type="transmembrane region" description="Helical" evidence="1">
    <location>
        <begin position="21"/>
        <end position="44"/>
    </location>
</feature>
<dbReference type="Proteomes" id="UP000321104">
    <property type="component" value="Unassembled WGS sequence"/>
</dbReference>
<evidence type="ECO:0000313" key="3">
    <source>
        <dbReference type="EMBL" id="GEN02879.1"/>
    </source>
</evidence>
<feature type="transmembrane region" description="Helical" evidence="1">
    <location>
        <begin position="332"/>
        <end position="359"/>
    </location>
</feature>
<dbReference type="Pfam" id="PF03929">
    <property type="entry name" value="PepSY_TM"/>
    <property type="match status" value="1"/>
</dbReference>
<protein>
    <submittedName>
        <fullName evidence="2">PepSY-associated TM helix domain-containing protein</fullName>
    </submittedName>
</protein>
<keyword evidence="1" id="KW-1133">Transmembrane helix</keyword>
<dbReference type="AlphaFoldDB" id="A0A6N3T619"/>
<name>A0A6N3T619_9PROT</name>
<keyword evidence="1" id="KW-0812">Transmembrane</keyword>
<dbReference type="InterPro" id="IPR005625">
    <property type="entry name" value="PepSY-ass_TM"/>
</dbReference>
<dbReference type="EMBL" id="BAMW01000030">
    <property type="protein sequence ID" value="GAN63496.1"/>
    <property type="molecule type" value="Genomic_DNA"/>
</dbReference>
<dbReference type="PANTHER" id="PTHR34219">
    <property type="entry name" value="IRON-REGULATED INNER MEMBRANE PROTEIN-RELATED"/>
    <property type="match status" value="1"/>
</dbReference>
<dbReference type="Proteomes" id="UP000032673">
    <property type="component" value="Unassembled WGS sequence"/>
</dbReference>
<evidence type="ECO:0000313" key="5">
    <source>
        <dbReference type="Proteomes" id="UP000321104"/>
    </source>
</evidence>
<feature type="transmembrane region" description="Helical" evidence="1">
    <location>
        <begin position="143"/>
        <end position="163"/>
    </location>
</feature>
<dbReference type="PANTHER" id="PTHR34219:SF6">
    <property type="entry name" value="BLR3280 PROTEIN"/>
    <property type="match status" value="1"/>
</dbReference>
<evidence type="ECO:0000256" key="1">
    <source>
        <dbReference type="SAM" id="Phobius"/>
    </source>
</evidence>